<dbReference type="AlphaFoldDB" id="A0A6H5G5X9"/>
<keyword evidence="2" id="KW-1185">Reference proteome</keyword>
<evidence type="ECO:0000313" key="2">
    <source>
        <dbReference type="Proteomes" id="UP000479000"/>
    </source>
</evidence>
<evidence type="ECO:0000313" key="1">
    <source>
        <dbReference type="EMBL" id="CAA9997996.1"/>
    </source>
</evidence>
<name>A0A6H5G5X9_9HEMI</name>
<sequence>MSRHTFKFKKNLQFKDFQIQRKTFKFKKLKKGGEFREIRHFLCLVTDGHTSILNMGKIYLGKSGKGGGTGGFKIVNQTTYLHKPRSDHPRHQQTRTVLPKLINFQKTDQLPQLYINYGVETGLL</sequence>
<protein>
    <submittedName>
        <fullName evidence="1">Uncharacterized protein</fullName>
    </submittedName>
</protein>
<dbReference type="EMBL" id="CADCXU010006441">
    <property type="protein sequence ID" value="CAA9997996.1"/>
    <property type="molecule type" value="Genomic_DNA"/>
</dbReference>
<reference evidence="1 2" key="1">
    <citation type="submission" date="2020-02" db="EMBL/GenBank/DDBJ databases">
        <authorList>
            <person name="Ferguson B K."/>
        </authorList>
    </citation>
    <scope>NUCLEOTIDE SEQUENCE [LARGE SCALE GENOMIC DNA]</scope>
</reference>
<dbReference type="Proteomes" id="UP000479000">
    <property type="component" value="Unassembled WGS sequence"/>
</dbReference>
<proteinExistence type="predicted"/>
<organism evidence="1 2">
    <name type="scientific">Nesidiocoris tenuis</name>
    <dbReference type="NCBI Taxonomy" id="355587"/>
    <lineage>
        <taxon>Eukaryota</taxon>
        <taxon>Metazoa</taxon>
        <taxon>Ecdysozoa</taxon>
        <taxon>Arthropoda</taxon>
        <taxon>Hexapoda</taxon>
        <taxon>Insecta</taxon>
        <taxon>Pterygota</taxon>
        <taxon>Neoptera</taxon>
        <taxon>Paraneoptera</taxon>
        <taxon>Hemiptera</taxon>
        <taxon>Heteroptera</taxon>
        <taxon>Panheteroptera</taxon>
        <taxon>Cimicomorpha</taxon>
        <taxon>Miridae</taxon>
        <taxon>Dicyphina</taxon>
        <taxon>Nesidiocoris</taxon>
    </lineage>
</organism>
<gene>
    <name evidence="1" type="ORF">NTEN_LOCUS4290</name>
</gene>
<accession>A0A6H5G5X9</accession>